<reference evidence="1 2" key="1">
    <citation type="submission" date="2019-12" db="EMBL/GenBank/DDBJ databases">
        <title>Novel species isolated from a subtropical stream in China.</title>
        <authorList>
            <person name="Lu H."/>
        </authorList>
    </citation>
    <scope>NUCLEOTIDE SEQUENCE [LARGE SCALE GENOMIC DNA]</scope>
    <source>
        <strain evidence="1 2">CY13W</strain>
    </source>
</reference>
<dbReference type="RefSeq" id="WP_161039652.1">
    <property type="nucleotide sequence ID" value="NZ_WWCM01000008.1"/>
</dbReference>
<comment type="caution">
    <text evidence="1">The sequence shown here is derived from an EMBL/GenBank/DDBJ whole genome shotgun (WGS) entry which is preliminary data.</text>
</comment>
<evidence type="ECO:0000313" key="2">
    <source>
        <dbReference type="Proteomes" id="UP000478090"/>
    </source>
</evidence>
<evidence type="ECO:0000313" key="1">
    <source>
        <dbReference type="EMBL" id="MYM40300.1"/>
    </source>
</evidence>
<proteinExistence type="predicted"/>
<dbReference type="EMBL" id="WWCM01000008">
    <property type="protein sequence ID" value="MYM40300.1"/>
    <property type="molecule type" value="Genomic_DNA"/>
</dbReference>
<name>A0ABW9VNU9_9BURK</name>
<keyword evidence="2" id="KW-1185">Reference proteome</keyword>
<organism evidence="1 2">
    <name type="scientific">Duganella qianjiadongensis</name>
    <dbReference type="NCBI Taxonomy" id="2692176"/>
    <lineage>
        <taxon>Bacteria</taxon>
        <taxon>Pseudomonadati</taxon>
        <taxon>Pseudomonadota</taxon>
        <taxon>Betaproteobacteria</taxon>
        <taxon>Burkholderiales</taxon>
        <taxon>Oxalobacteraceae</taxon>
        <taxon>Telluria group</taxon>
        <taxon>Duganella</taxon>
    </lineage>
</organism>
<sequence>MILALISTEPAAAAELGQQLALLRTTEGKRVLLQDSAGTAGRPAHPPYDDTVIYASAAHDSNHAAALAMASLIVVLLQPDDLQQQHTTAQLLNLLRGAASHNPAARILVSVAHGARELSVQEVGNILLFVAQLESARLVEQLVLDERGAYYTRHSALAHADEEDDQVLCTPEVRHLYRQVFAPGANA</sequence>
<dbReference type="Proteomes" id="UP000478090">
    <property type="component" value="Unassembled WGS sequence"/>
</dbReference>
<protein>
    <submittedName>
        <fullName evidence="1">Uncharacterized protein</fullName>
    </submittedName>
</protein>
<accession>A0ABW9VNU9</accession>
<gene>
    <name evidence="1" type="ORF">GTP27_13295</name>
</gene>